<evidence type="ECO:0000256" key="2">
    <source>
        <dbReference type="RuleBase" id="RU000411"/>
    </source>
</evidence>
<dbReference type="PROSITE" id="PS00284">
    <property type="entry name" value="SERPIN"/>
    <property type="match status" value="1"/>
</dbReference>
<accession>A0A1S8X3Q3</accession>
<dbReference type="InterPro" id="IPR042185">
    <property type="entry name" value="Serpin_sf_2"/>
</dbReference>
<evidence type="ECO:0000313" key="4">
    <source>
        <dbReference type="EMBL" id="OON21359.1"/>
    </source>
</evidence>
<organism evidence="4 5">
    <name type="scientific">Opisthorchis viverrini</name>
    <name type="common">Southeast Asian liver fluke</name>
    <dbReference type="NCBI Taxonomy" id="6198"/>
    <lineage>
        <taxon>Eukaryota</taxon>
        <taxon>Metazoa</taxon>
        <taxon>Spiralia</taxon>
        <taxon>Lophotrochozoa</taxon>
        <taxon>Platyhelminthes</taxon>
        <taxon>Trematoda</taxon>
        <taxon>Digenea</taxon>
        <taxon>Opisthorchiida</taxon>
        <taxon>Opisthorchiata</taxon>
        <taxon>Opisthorchiidae</taxon>
        <taxon>Opisthorchis</taxon>
    </lineage>
</organism>
<dbReference type="Pfam" id="PF00079">
    <property type="entry name" value="Serpin"/>
    <property type="match status" value="1"/>
</dbReference>
<keyword evidence="5" id="KW-1185">Reference proteome</keyword>
<dbReference type="PANTHER" id="PTHR11461:SF211">
    <property type="entry name" value="GH10112P-RELATED"/>
    <property type="match status" value="1"/>
</dbReference>
<dbReference type="EMBL" id="KV892164">
    <property type="protein sequence ID" value="OON21359.1"/>
    <property type="molecule type" value="Genomic_DNA"/>
</dbReference>
<dbReference type="GO" id="GO:0005615">
    <property type="term" value="C:extracellular space"/>
    <property type="evidence" value="ECO:0007669"/>
    <property type="project" value="InterPro"/>
</dbReference>
<dbReference type="InterPro" id="IPR036186">
    <property type="entry name" value="Serpin_sf"/>
</dbReference>
<dbReference type="Proteomes" id="UP000243686">
    <property type="component" value="Unassembled WGS sequence"/>
</dbReference>
<gene>
    <name evidence="4" type="ORF">X801_02745</name>
</gene>
<dbReference type="InterPro" id="IPR023795">
    <property type="entry name" value="Serpin_CS"/>
</dbReference>
<dbReference type="GO" id="GO:0004867">
    <property type="term" value="F:serine-type endopeptidase inhibitor activity"/>
    <property type="evidence" value="ECO:0007669"/>
    <property type="project" value="InterPro"/>
</dbReference>
<evidence type="ECO:0000313" key="5">
    <source>
        <dbReference type="Proteomes" id="UP000243686"/>
    </source>
</evidence>
<evidence type="ECO:0000256" key="1">
    <source>
        <dbReference type="ARBA" id="ARBA00009500"/>
    </source>
</evidence>
<comment type="similarity">
    <text evidence="1 2">Belongs to the serpin family.</text>
</comment>
<evidence type="ECO:0000259" key="3">
    <source>
        <dbReference type="SMART" id="SM00093"/>
    </source>
</evidence>
<protein>
    <submittedName>
        <fullName evidence="4">Serine proteinase inhibitor</fullName>
    </submittedName>
</protein>
<feature type="domain" description="Serpin" evidence="3">
    <location>
        <begin position="16"/>
        <end position="383"/>
    </location>
</feature>
<dbReference type="SMART" id="SM00093">
    <property type="entry name" value="SERPIN"/>
    <property type="match status" value="1"/>
</dbReference>
<feature type="non-terminal residue" evidence="4">
    <location>
        <position position="385"/>
    </location>
</feature>
<dbReference type="PANTHER" id="PTHR11461">
    <property type="entry name" value="SERINE PROTEASE INHIBITOR, SERPIN"/>
    <property type="match status" value="1"/>
</dbReference>
<dbReference type="Gene3D" id="2.30.39.10">
    <property type="entry name" value="Alpha-1-antitrypsin, domain 1"/>
    <property type="match status" value="1"/>
</dbReference>
<dbReference type="InterPro" id="IPR000215">
    <property type="entry name" value="Serpin_fam"/>
</dbReference>
<sequence length="385" mass="43031">MASGMDLYTGLAQFSSDMYGQVVMAQTMDQQNVLMSPLSVYVALLMTLAGTGGQTRLELQQSMRLPPELEGAPLHDMFGSALRKISSESKYVTASLANRLFVLQNMNIRDEFEDILNKSYSAETEVLVDYADMEAKRQRINQWVSEQTNSKIPELLSAGALQEKSIMTIVNTVYFKGLWKLQFDKQMTSNGLFHRIDGSAVEVPMMKARNYFPYQDLPELQAVAVKLPFRDTAWELLVVLPNQKDGLSNLMAHFRNTDTMGTILAKPFVQVKLPLSLPRFKLSETHQLDMKTLLQSMGVQSIFDATADFSNLSDDQNIYVSDLVHKAVIEVDEQGAEAAAGSGVIIGLASSFDRMEFHVDHPFMMALVYNSTIPAFIGHVFEPEV</sequence>
<dbReference type="InterPro" id="IPR023796">
    <property type="entry name" value="Serpin_dom"/>
</dbReference>
<dbReference type="AlphaFoldDB" id="A0A1S8X3Q3"/>
<proteinExistence type="inferred from homology"/>
<dbReference type="InterPro" id="IPR042178">
    <property type="entry name" value="Serpin_sf_1"/>
</dbReference>
<dbReference type="Gene3D" id="3.30.497.10">
    <property type="entry name" value="Antithrombin, subunit I, domain 2"/>
    <property type="match status" value="1"/>
</dbReference>
<dbReference type="SUPFAM" id="SSF56574">
    <property type="entry name" value="Serpins"/>
    <property type="match status" value="1"/>
</dbReference>
<reference evidence="4 5" key="1">
    <citation type="submission" date="2015-03" db="EMBL/GenBank/DDBJ databases">
        <title>Draft genome of the nematode, Opisthorchis viverrini.</title>
        <authorList>
            <person name="Mitreva M."/>
        </authorList>
    </citation>
    <scope>NUCLEOTIDE SEQUENCE [LARGE SCALE GENOMIC DNA]</scope>
    <source>
        <strain evidence="4">Khon Kaen</strain>
    </source>
</reference>
<name>A0A1S8X3Q3_OPIVI</name>